<comment type="caution">
    <text evidence="1">The sequence shown here is derived from an EMBL/GenBank/DDBJ whole genome shotgun (WGS) entry which is preliminary data.</text>
</comment>
<gene>
    <name evidence="1" type="ORF">BRO54_1603</name>
</gene>
<accession>A0A1Q5T1X1</accession>
<evidence type="ECO:0000313" key="2">
    <source>
        <dbReference type="Proteomes" id="UP000186030"/>
    </source>
</evidence>
<dbReference type="InterPro" id="IPR012296">
    <property type="entry name" value="Nuclease_put_TT1808"/>
</dbReference>
<reference evidence="1 2" key="1">
    <citation type="submission" date="2016-11" db="EMBL/GenBank/DDBJ databases">
        <authorList>
            <person name="Kadnikov V."/>
            <person name="Nazina T."/>
        </authorList>
    </citation>
    <scope>NUCLEOTIDE SEQUENCE [LARGE SCALE GENOMIC DNA]</scope>
    <source>
        <strain evidence="1 2">1017</strain>
    </source>
</reference>
<dbReference type="InterPro" id="IPR011335">
    <property type="entry name" value="Restrct_endonuc-II-like"/>
</dbReference>
<reference evidence="2" key="2">
    <citation type="submission" date="2017-01" db="EMBL/GenBank/DDBJ databases">
        <title>Genome sequencing and annotation of Geobacillus sp. 1017, a Hydrocarbon-Oxidizing Thermophilic Bacterium Isolated from a Heavy Oil Reservoir (China).</title>
        <authorList>
            <person name="Kadnikov V.V."/>
            <person name="Mardanov A.V."/>
            <person name="Poltaraus A.B."/>
            <person name="Sokolova D.S."/>
            <person name="Semenova E.M."/>
            <person name="Ravin N.V."/>
            <person name="Tourova T.P."/>
            <person name="Nazina T.N."/>
        </authorList>
    </citation>
    <scope>NUCLEOTIDE SEQUENCE [LARGE SCALE GENOMIC DNA]</scope>
    <source>
        <strain evidence="2">1017</strain>
    </source>
</reference>
<dbReference type="AlphaFoldDB" id="A0A1Q5T1X1"/>
<name>A0A1Q5T1X1_9BACL</name>
<evidence type="ECO:0000313" key="1">
    <source>
        <dbReference type="EMBL" id="OKO94258.1"/>
    </source>
</evidence>
<dbReference type="EMBL" id="MQMG01000016">
    <property type="protein sequence ID" value="OKO94258.1"/>
    <property type="molecule type" value="Genomic_DNA"/>
</dbReference>
<sequence>MDLKPPGHPNERYTYQDYAKWDGRWELINGAPYSMAPAPSFVHQAIVGELQVALRSFFLRKRVRGCHGAV</sequence>
<proteinExistence type="predicted"/>
<dbReference type="Proteomes" id="UP000186030">
    <property type="component" value="Unassembled WGS sequence"/>
</dbReference>
<organism evidence="1 2">
    <name type="scientific">Geobacillus proteiniphilus</name>
    <dbReference type="NCBI Taxonomy" id="860353"/>
    <lineage>
        <taxon>Bacteria</taxon>
        <taxon>Bacillati</taxon>
        <taxon>Bacillota</taxon>
        <taxon>Bacilli</taxon>
        <taxon>Bacillales</taxon>
        <taxon>Anoxybacillaceae</taxon>
        <taxon>Geobacillus</taxon>
    </lineage>
</organism>
<dbReference type="Gene3D" id="3.90.1570.10">
    <property type="entry name" value="tt1808, chain A"/>
    <property type="match status" value="1"/>
</dbReference>
<dbReference type="SUPFAM" id="SSF52980">
    <property type="entry name" value="Restriction endonuclease-like"/>
    <property type="match status" value="1"/>
</dbReference>
<protein>
    <submittedName>
        <fullName evidence="1">Uncharacterized protein</fullName>
    </submittedName>
</protein>